<comment type="caution">
    <text evidence="1">The sequence shown here is derived from an EMBL/GenBank/DDBJ whole genome shotgun (WGS) entry which is preliminary data.</text>
</comment>
<sequence length="164" mass="17170">MAAALSLAMVAACSPEYNWREVSVGGEAGMVLFPDKPRSQQRSLEFAGHEVQFTLTTADIGGTLFAVGQAPWPAPMLADEAMRQGMGKEVVASLYRNLGREAPAELPGFGQVFEVSGDASSGMRLRAQVWVSGHGLVEGIVMGPADGFPEAAAGEFLASVAKGR</sequence>
<name>A0A2U1CQE8_9BURK</name>
<organism evidence="1 2">
    <name type="scientific">Pusillimonas noertemannii</name>
    <dbReference type="NCBI Taxonomy" id="305977"/>
    <lineage>
        <taxon>Bacteria</taxon>
        <taxon>Pseudomonadati</taxon>
        <taxon>Pseudomonadota</taxon>
        <taxon>Betaproteobacteria</taxon>
        <taxon>Burkholderiales</taxon>
        <taxon>Alcaligenaceae</taxon>
        <taxon>Pusillimonas</taxon>
    </lineage>
</organism>
<gene>
    <name evidence="1" type="ORF">C7440_0488</name>
</gene>
<reference evidence="1 2" key="1">
    <citation type="submission" date="2018-04" db="EMBL/GenBank/DDBJ databases">
        <title>Genomic Encyclopedia of Type Strains, Phase IV (KMG-IV): sequencing the most valuable type-strain genomes for metagenomic binning, comparative biology and taxonomic classification.</title>
        <authorList>
            <person name="Goeker M."/>
        </authorList>
    </citation>
    <scope>NUCLEOTIDE SEQUENCE [LARGE SCALE GENOMIC DNA]</scope>
    <source>
        <strain evidence="1 2">DSM 10065</strain>
    </source>
</reference>
<evidence type="ECO:0000313" key="1">
    <source>
        <dbReference type="EMBL" id="PVY68099.1"/>
    </source>
</evidence>
<keyword evidence="2" id="KW-1185">Reference proteome</keyword>
<evidence type="ECO:0000313" key="2">
    <source>
        <dbReference type="Proteomes" id="UP000246145"/>
    </source>
</evidence>
<proteinExistence type="predicted"/>
<dbReference type="AlphaFoldDB" id="A0A2U1CQE8"/>
<dbReference type="STRING" id="1231391.GCA_000308195_02659"/>
<dbReference type="Proteomes" id="UP000246145">
    <property type="component" value="Unassembled WGS sequence"/>
</dbReference>
<protein>
    <submittedName>
        <fullName evidence="1">Uncharacterized protein</fullName>
    </submittedName>
</protein>
<dbReference type="EMBL" id="QEKO01000001">
    <property type="protein sequence ID" value="PVY68099.1"/>
    <property type="molecule type" value="Genomic_DNA"/>
</dbReference>
<accession>A0A2U1CQE8</accession>